<accession>A0A225V872</accession>
<evidence type="ECO:0000313" key="3">
    <source>
        <dbReference type="Proteomes" id="UP000198211"/>
    </source>
</evidence>
<dbReference type="Proteomes" id="UP000198211">
    <property type="component" value="Unassembled WGS sequence"/>
</dbReference>
<organism evidence="2 3">
    <name type="scientific">Phytophthora megakarya</name>
    <dbReference type="NCBI Taxonomy" id="4795"/>
    <lineage>
        <taxon>Eukaryota</taxon>
        <taxon>Sar</taxon>
        <taxon>Stramenopiles</taxon>
        <taxon>Oomycota</taxon>
        <taxon>Peronosporomycetes</taxon>
        <taxon>Peronosporales</taxon>
        <taxon>Peronosporaceae</taxon>
        <taxon>Phytophthora</taxon>
    </lineage>
</organism>
<evidence type="ECO:0000256" key="1">
    <source>
        <dbReference type="SAM" id="MobiDB-lite"/>
    </source>
</evidence>
<proteinExistence type="predicted"/>
<feature type="region of interest" description="Disordered" evidence="1">
    <location>
        <begin position="1"/>
        <end position="32"/>
    </location>
</feature>
<name>A0A225V872_9STRA</name>
<reference evidence="3" key="1">
    <citation type="submission" date="2017-03" db="EMBL/GenBank/DDBJ databases">
        <title>Phytopthora megakarya and P. palmivora, two closely related causual agents of cacao black pod achieved similar genome size and gene model numbers by different mechanisms.</title>
        <authorList>
            <person name="Ali S."/>
            <person name="Shao J."/>
            <person name="Larry D.J."/>
            <person name="Kronmiller B."/>
            <person name="Shen D."/>
            <person name="Strem M.D."/>
            <person name="Melnick R.L."/>
            <person name="Guiltinan M.J."/>
            <person name="Tyler B.M."/>
            <person name="Meinhardt L.W."/>
            <person name="Bailey B.A."/>
        </authorList>
    </citation>
    <scope>NUCLEOTIDE SEQUENCE [LARGE SCALE GENOMIC DNA]</scope>
    <source>
        <strain evidence="3">zdho120</strain>
    </source>
</reference>
<sequence length="136" mass="15084">MRAEASGAQGARVRRQRLPATAQGLGCSRATSPKHWRKWPVRSWTLMMMGLMAQNRRRRLGSSLSTGFRLPINGDTPGADKVISKTLELMMTKSSWMQMLGPTLVRQAVWMNLGGELVVPIDSTSTRQVVQDTGML</sequence>
<dbReference type="AlphaFoldDB" id="A0A225V872"/>
<gene>
    <name evidence="2" type="ORF">PHMEG_00028134</name>
</gene>
<evidence type="ECO:0000313" key="2">
    <source>
        <dbReference type="EMBL" id="OWZ00630.1"/>
    </source>
</evidence>
<comment type="caution">
    <text evidence="2">The sequence shown here is derived from an EMBL/GenBank/DDBJ whole genome shotgun (WGS) entry which is preliminary data.</text>
</comment>
<dbReference type="EMBL" id="NBNE01007457">
    <property type="protein sequence ID" value="OWZ00630.1"/>
    <property type="molecule type" value="Genomic_DNA"/>
</dbReference>
<keyword evidence="3" id="KW-1185">Reference proteome</keyword>
<evidence type="ECO:0008006" key="4">
    <source>
        <dbReference type="Google" id="ProtNLM"/>
    </source>
</evidence>
<protein>
    <recommendedName>
        <fullName evidence="4">Eukaryotic/viral aspartic protease</fullName>
    </recommendedName>
</protein>